<dbReference type="NCBIfam" id="NF005036">
    <property type="entry name" value="PRK06451.1"/>
    <property type="match status" value="1"/>
</dbReference>
<feature type="binding site" evidence="12">
    <location>
        <position position="152"/>
    </location>
    <ligand>
        <name>D-threo-isocitrate</name>
        <dbReference type="ChEBI" id="CHEBI:15562"/>
    </ligand>
</feature>
<dbReference type="GO" id="GO:0004450">
    <property type="term" value="F:isocitrate dehydrogenase (NADP+) activity"/>
    <property type="evidence" value="ECO:0007669"/>
    <property type="project" value="UniProtKB-UniRule"/>
</dbReference>
<dbReference type="GO" id="GO:0006099">
    <property type="term" value="P:tricarboxylic acid cycle"/>
    <property type="evidence" value="ECO:0007669"/>
    <property type="project" value="UniProtKB-UniRule"/>
</dbReference>
<feature type="binding site" evidence="12">
    <location>
        <position position="112"/>
    </location>
    <ligand>
        <name>D-threo-isocitrate</name>
        <dbReference type="ChEBI" id="CHEBI:15562"/>
    </ligand>
</feature>
<dbReference type="NCBIfam" id="NF005425">
    <property type="entry name" value="PRK07006.1"/>
    <property type="match status" value="1"/>
</dbReference>
<gene>
    <name evidence="19" type="ORF">A2149_03900</name>
</gene>
<feature type="site" description="Critical for catalysis" evidence="15">
    <location>
        <position position="226"/>
    </location>
</feature>
<keyword evidence="5 17" id="KW-0816">Tricarboxylic acid cycle</keyword>
<feature type="binding site" evidence="13">
    <location>
        <position position="349"/>
    </location>
    <ligand>
        <name>NADP(+)</name>
        <dbReference type="ChEBI" id="CHEBI:58349"/>
    </ligand>
</feature>
<comment type="caution">
    <text evidence="19">The sequence shown here is derived from an EMBL/GenBank/DDBJ whole genome shotgun (WGS) entry which is preliminary data.</text>
</comment>
<dbReference type="SMART" id="SM01329">
    <property type="entry name" value="Iso_dh"/>
    <property type="match status" value="1"/>
</dbReference>
<evidence type="ECO:0000256" key="15">
    <source>
        <dbReference type="PIRSR" id="PIRSR604439-4"/>
    </source>
</evidence>
<dbReference type="GO" id="GO:0000287">
    <property type="term" value="F:magnesium ion binding"/>
    <property type="evidence" value="ECO:0007669"/>
    <property type="project" value="InterPro"/>
</dbReference>
<comment type="catalytic activity">
    <reaction evidence="11">
        <text>D-threo-isocitrate + NADP(+) = 2-oxoglutarate + CO2 + NADPH</text>
        <dbReference type="Rhea" id="RHEA:19629"/>
        <dbReference type="ChEBI" id="CHEBI:15562"/>
        <dbReference type="ChEBI" id="CHEBI:16526"/>
        <dbReference type="ChEBI" id="CHEBI:16810"/>
        <dbReference type="ChEBI" id="CHEBI:57783"/>
        <dbReference type="ChEBI" id="CHEBI:58349"/>
        <dbReference type="EC" id="1.1.1.42"/>
    </reaction>
</comment>
<evidence type="ECO:0000256" key="14">
    <source>
        <dbReference type="PIRSR" id="PIRSR604439-3"/>
    </source>
</evidence>
<keyword evidence="6 17" id="KW-0479">Metal-binding</keyword>
<dbReference type="EMBL" id="MGDF01000142">
    <property type="protein sequence ID" value="OGL44476.1"/>
    <property type="molecule type" value="Genomic_DNA"/>
</dbReference>
<comment type="cofactor">
    <cofactor evidence="1">
        <name>Mn(2+)</name>
        <dbReference type="ChEBI" id="CHEBI:29035"/>
    </cofactor>
</comment>
<feature type="binding site" evidence="12">
    <location>
        <position position="128"/>
    </location>
    <ligand>
        <name>D-threo-isocitrate</name>
        <dbReference type="ChEBI" id="CHEBI:15562"/>
    </ligand>
</feature>
<sequence>MSFKDLKLPKSGSKIEIKNGEPVVPDDPIIPFIEGDGTGGDIWAASVRVFDAAVEKAYKGKKKIQWFEIYAGEKANKLFGEWLPDDSLKAIEEYKVAIKGPLTTPVGGGIRSLNVTFRQRLDLYACVRPVRYFTGVPSPVKEPQKLNVIIFRENTEDVYAGIEWKQGTKEASKIIEFIEKELGKTIRKDSGIGIKPISVTGTKRLVRRAIQHAIKRGKKSVTLVHKGNIMKFTEGAFRDWGYELAKEEFGNVTVTETELYEKYDGKMPAGKILVKDRIADSMFQQVLLRPDEYEVICTPNLNGDYLSDACAAQVGGLGLAPGANIGDAAALFEATHGTAPKYAGQDKINPGSVILSGVMMFEHLGWDKAGEMIISALEQTIKNKTVTYDLERQMPGAKKLKCSEFGTAIIENMKA</sequence>
<comment type="similarity">
    <text evidence="2">Belongs to the isocitrate and isopropylmalate dehydrogenases family.</text>
</comment>
<feature type="binding site" evidence="14">
    <location>
        <position position="304"/>
    </location>
    <ligand>
        <name>Mg(2+)</name>
        <dbReference type="ChEBI" id="CHEBI:18420"/>
    </ligand>
</feature>
<dbReference type="GO" id="GO:0006097">
    <property type="term" value="P:glyoxylate cycle"/>
    <property type="evidence" value="ECO:0007669"/>
    <property type="project" value="UniProtKB-KW"/>
</dbReference>
<evidence type="ECO:0000256" key="1">
    <source>
        <dbReference type="ARBA" id="ARBA00001936"/>
    </source>
</evidence>
<evidence type="ECO:0000256" key="16">
    <source>
        <dbReference type="PIRSR" id="PIRSR604439-5"/>
    </source>
</evidence>
<keyword evidence="8 13" id="KW-0521">NADP</keyword>
<evidence type="ECO:0000256" key="4">
    <source>
        <dbReference type="ARBA" id="ARBA00022435"/>
    </source>
</evidence>
<accession>A0A1F7RSE1</accession>
<dbReference type="InterPro" id="IPR024084">
    <property type="entry name" value="IsoPropMal-DH-like_dom"/>
</dbReference>
<evidence type="ECO:0000256" key="2">
    <source>
        <dbReference type="ARBA" id="ARBA00007769"/>
    </source>
</evidence>
<feature type="modified residue" description="Phosphoserine" evidence="16">
    <location>
        <position position="112"/>
    </location>
</feature>
<keyword evidence="9" id="KW-0560">Oxidoreductase</keyword>
<evidence type="ECO:0000313" key="19">
    <source>
        <dbReference type="EMBL" id="OGL44476.1"/>
    </source>
</evidence>
<name>A0A1F7RSE1_9BACT</name>
<dbReference type="PROSITE" id="PS00470">
    <property type="entry name" value="IDH_IMDH"/>
    <property type="match status" value="1"/>
</dbReference>
<evidence type="ECO:0000256" key="11">
    <source>
        <dbReference type="ARBA" id="ARBA00023554"/>
    </source>
</evidence>
<feature type="modified residue" description="N6-acetyllysine" evidence="16">
    <location>
        <position position="141"/>
    </location>
</feature>
<feature type="site" description="Critical for catalysis" evidence="15">
    <location>
        <position position="159"/>
    </location>
</feature>
<evidence type="ECO:0000256" key="5">
    <source>
        <dbReference type="ARBA" id="ARBA00022532"/>
    </source>
</evidence>
<proteinExistence type="inferred from homology"/>
<dbReference type="Gene3D" id="3.40.718.10">
    <property type="entry name" value="Isopropylmalate Dehydrogenase"/>
    <property type="match status" value="1"/>
</dbReference>
<feature type="binding site" evidence="12">
    <location>
        <position position="118"/>
    </location>
    <ligand>
        <name>D-threo-isocitrate</name>
        <dbReference type="ChEBI" id="CHEBI:15562"/>
    </ligand>
</feature>
<comment type="subunit">
    <text evidence="3">Homodimer.</text>
</comment>
<dbReference type="Proteomes" id="UP000178435">
    <property type="component" value="Unassembled WGS sequence"/>
</dbReference>
<feature type="binding site" evidence="13">
    <location>
        <position position="392"/>
    </location>
    <ligand>
        <name>NADP(+)</name>
        <dbReference type="ChEBI" id="CHEBI:58349"/>
    </ligand>
</feature>
<dbReference type="SUPFAM" id="SSF53659">
    <property type="entry name" value="Isocitrate/Isopropylmalate dehydrogenase-like"/>
    <property type="match status" value="1"/>
</dbReference>
<feature type="binding site" evidence="13">
    <location>
        <position position="388"/>
    </location>
    <ligand>
        <name>NADP(+)</name>
        <dbReference type="ChEBI" id="CHEBI:58349"/>
    </ligand>
</feature>
<dbReference type="AlphaFoldDB" id="A0A1F7RSE1"/>
<feature type="domain" description="Isopropylmalate dehydrogenase-like" evidence="18">
    <location>
        <begin position="29"/>
        <end position="409"/>
    </location>
</feature>
<dbReference type="NCBIfam" id="TIGR00183">
    <property type="entry name" value="prok_nadp_idh"/>
    <property type="match status" value="1"/>
</dbReference>
<feature type="binding site" evidence="12">
    <location>
        <position position="114"/>
    </location>
    <ligand>
        <name>D-threo-isocitrate</name>
        <dbReference type="ChEBI" id="CHEBI:15562"/>
    </ligand>
</feature>
<dbReference type="GO" id="GO:0051287">
    <property type="term" value="F:NAD binding"/>
    <property type="evidence" value="ECO:0007669"/>
    <property type="project" value="InterPro"/>
</dbReference>
<feature type="binding site" evidence="13">
    <location>
        <position position="103"/>
    </location>
    <ligand>
        <name>NADP(+)</name>
        <dbReference type="ChEBI" id="CHEBI:58349"/>
    </ligand>
</feature>
<evidence type="ECO:0000256" key="3">
    <source>
        <dbReference type="ARBA" id="ARBA00011738"/>
    </source>
</evidence>
<evidence type="ECO:0000256" key="12">
    <source>
        <dbReference type="PIRSR" id="PIRSR604439-1"/>
    </source>
</evidence>
<evidence type="ECO:0000259" key="18">
    <source>
        <dbReference type="SMART" id="SM01329"/>
    </source>
</evidence>
<dbReference type="EC" id="1.1.1.42" evidence="17"/>
<dbReference type="PANTHER" id="PTHR43504">
    <property type="entry name" value="ISOCITRATE DEHYDROGENASE [NADP]"/>
    <property type="match status" value="1"/>
</dbReference>
<evidence type="ECO:0000313" key="20">
    <source>
        <dbReference type="Proteomes" id="UP000178435"/>
    </source>
</evidence>
<evidence type="ECO:0000256" key="7">
    <source>
        <dbReference type="ARBA" id="ARBA00022842"/>
    </source>
</evidence>
<dbReference type="PANTHER" id="PTHR43504:SF1">
    <property type="entry name" value="ISOCITRATE DEHYDROGENASE [NADP]"/>
    <property type="match status" value="1"/>
</dbReference>
<protein>
    <recommendedName>
        <fullName evidence="17">Isocitrate dehydrogenase [NADP]</fullName>
        <ecNumber evidence="17">1.1.1.42</ecNumber>
    </recommendedName>
</protein>
<evidence type="ECO:0000256" key="9">
    <source>
        <dbReference type="ARBA" id="ARBA00023002"/>
    </source>
</evidence>
<evidence type="ECO:0000256" key="13">
    <source>
        <dbReference type="PIRSR" id="PIRSR604439-2"/>
    </source>
</evidence>
<feature type="modified residue" description="N6-succinyllysine" evidence="16">
    <location>
        <position position="99"/>
    </location>
</feature>
<dbReference type="Pfam" id="PF00180">
    <property type="entry name" value="Iso_dh"/>
    <property type="match status" value="1"/>
</dbReference>
<feature type="binding site" evidence="13">
    <location>
        <begin position="336"/>
        <end position="342"/>
    </location>
    <ligand>
        <name>NADP(+)</name>
        <dbReference type="ChEBI" id="CHEBI:58349"/>
    </ligand>
</feature>
<dbReference type="InterPro" id="IPR004439">
    <property type="entry name" value="Isocitrate_DH_NADP_dimer_prok"/>
</dbReference>
<evidence type="ECO:0000256" key="8">
    <source>
        <dbReference type="ARBA" id="ARBA00022857"/>
    </source>
</evidence>
<comment type="cofactor">
    <cofactor evidence="14">
        <name>Mg(2+)</name>
        <dbReference type="ChEBI" id="CHEBI:18420"/>
    </cofactor>
    <cofactor evidence="14">
        <name>Mn(2+)</name>
        <dbReference type="ChEBI" id="CHEBI:29035"/>
    </cofactor>
    <text evidence="14">Binds 1 Mg(2+) or Mn(2+) ion per subunit.</text>
</comment>
<evidence type="ECO:0000256" key="6">
    <source>
        <dbReference type="ARBA" id="ARBA00022723"/>
    </source>
</evidence>
<evidence type="ECO:0000256" key="17">
    <source>
        <dbReference type="RuleBase" id="RU004446"/>
    </source>
</evidence>
<reference evidence="19 20" key="1">
    <citation type="journal article" date="2016" name="Nat. Commun.">
        <title>Thousands of microbial genomes shed light on interconnected biogeochemical processes in an aquifer system.</title>
        <authorList>
            <person name="Anantharaman K."/>
            <person name="Brown C.T."/>
            <person name="Hug L.A."/>
            <person name="Sharon I."/>
            <person name="Castelle C.J."/>
            <person name="Probst A.J."/>
            <person name="Thomas B.C."/>
            <person name="Singh A."/>
            <person name="Wilkins M.J."/>
            <person name="Karaoz U."/>
            <person name="Brodie E.L."/>
            <person name="Williams K.H."/>
            <person name="Hubbard S.S."/>
            <person name="Banfield J.F."/>
        </authorList>
    </citation>
    <scope>NUCLEOTIDE SEQUENCE [LARGE SCALE GENOMIC DNA]</scope>
</reference>
<evidence type="ECO:0000256" key="10">
    <source>
        <dbReference type="ARBA" id="ARBA00023211"/>
    </source>
</evidence>
<keyword evidence="10 14" id="KW-0464">Manganese</keyword>
<organism evidence="19 20">
    <name type="scientific">Candidatus Schekmanbacteria bacterium RBG_16_38_11</name>
    <dbReference type="NCBI Taxonomy" id="1817880"/>
    <lineage>
        <taxon>Bacteria</taxon>
        <taxon>Candidatus Schekmaniibacteriota</taxon>
    </lineage>
</organism>
<keyword evidence="7 14" id="KW-0460">Magnesium</keyword>
<keyword evidence="4 17" id="KW-0329">Glyoxylate bypass</keyword>
<dbReference type="InterPro" id="IPR019818">
    <property type="entry name" value="IsoCit/isopropylmalate_DH_CS"/>
</dbReference>